<keyword evidence="5" id="KW-1185">Reference proteome</keyword>
<protein>
    <submittedName>
        <fullName evidence="4">GTP-binding protein</fullName>
    </submittedName>
</protein>
<dbReference type="Gene3D" id="3.40.50.300">
    <property type="entry name" value="P-loop containing nucleotide triphosphate hydrolases"/>
    <property type="match status" value="1"/>
</dbReference>
<keyword evidence="1" id="KW-0547">Nucleotide-binding</keyword>
<dbReference type="InterPro" id="IPR006073">
    <property type="entry name" value="GTP-bd"/>
</dbReference>
<keyword evidence="2" id="KW-0342">GTP-binding</keyword>
<dbReference type="SUPFAM" id="SSF52540">
    <property type="entry name" value="P-loop containing nucleoside triphosphate hydrolases"/>
    <property type="match status" value="1"/>
</dbReference>
<feature type="domain" description="G" evidence="3">
    <location>
        <begin position="65"/>
        <end position="193"/>
    </location>
</feature>
<gene>
    <name evidence="4" type="ORF">CHL78_018370</name>
</gene>
<dbReference type="NCBIfam" id="TIGR00231">
    <property type="entry name" value="small_GTP"/>
    <property type="match status" value="1"/>
</dbReference>
<dbReference type="InterPro" id="IPR005225">
    <property type="entry name" value="Small_GTP-bd"/>
</dbReference>
<reference evidence="4 5" key="1">
    <citation type="journal article" date="2017" name="Genome Announc.">
        <title>Draft Genome Sequence of Romboutsia weinsteinii sp. nov. Strain CCRI-19649(T) Isolated from Surface Water.</title>
        <authorList>
            <person name="Maheux A.F."/>
            <person name="Boudreau D.K."/>
            <person name="Berube E."/>
            <person name="Boissinot M."/>
            <person name="Cantin P."/>
            <person name="Raymond F."/>
            <person name="Corbeil J."/>
            <person name="Omar R.F."/>
            <person name="Bergeron M.G."/>
        </authorList>
    </citation>
    <scope>NUCLEOTIDE SEQUENCE [LARGE SCALE GENOMIC DNA]</scope>
    <source>
        <strain evidence="4 5">CCRI-19649</strain>
    </source>
</reference>
<sequence>MIWGVNLEDTSKYIELIKNLLISSPLRKRLAESDNTPFKNLISQNLNKVMDSVEILEYKENEPLKIVILGEVKSGKSSLVNALLNKEISEVDVLEATSTIIEVFYNDEEYFRVSNDITKIGLDLDYLKKINIVDTPGLRSTTLKNEQTTLKYIENADLIMFVVDATHLGQEDIYDSLDYIASFNKPLIGIVNKCDLINDDKDEIREYINDEYGIYCEDLFMISSFLEYQDRISKNAKAEDRDIMLPTDKNLKEGFENLKRYINNVYNNYEGVKVNSVKSSIESIIHKEVINNYDYSKSISIIIDELKKYRKLLEHKVDYISTKMNFEIEDWVNRIFLSDEVEKIKNSIEDAEIYINEAYINSVISKKKEELDQIFFEEWIECLKEVSNEVDEDIKKYIENIEYRSELSEAPSFEINDEKINLNELLATVGTGAILGATSGGVISLYAAGVGTSAASITIGSALITYCPPLLIAGTISGALGKLIYDKIKNDQKSKELISDIEIFIKEIKSNVVGTLTEGYDNSSKEIVRTTEDIFKISKNISINDYEAEKLIEDIEVYVDDLKKYMNYCYV</sequence>
<accession>A0A371IY51</accession>
<dbReference type="PANTHER" id="PTHR43834">
    <property type="entry name" value="GTPASE DER"/>
    <property type="match status" value="1"/>
</dbReference>
<name>A0A371IY51_9FIRM</name>
<dbReference type="Proteomes" id="UP000215694">
    <property type="component" value="Unassembled WGS sequence"/>
</dbReference>
<dbReference type="PANTHER" id="PTHR43834:SF6">
    <property type="entry name" value="GTPASE DER"/>
    <property type="match status" value="1"/>
</dbReference>
<evidence type="ECO:0000313" key="5">
    <source>
        <dbReference type="Proteomes" id="UP000215694"/>
    </source>
</evidence>
<organism evidence="4 5">
    <name type="scientific">Romboutsia weinsteinii</name>
    <dbReference type="NCBI Taxonomy" id="2020949"/>
    <lineage>
        <taxon>Bacteria</taxon>
        <taxon>Bacillati</taxon>
        <taxon>Bacillota</taxon>
        <taxon>Clostridia</taxon>
        <taxon>Peptostreptococcales</taxon>
        <taxon>Peptostreptococcaceae</taxon>
        <taxon>Romboutsia</taxon>
    </lineage>
</organism>
<dbReference type="InterPro" id="IPR027417">
    <property type="entry name" value="P-loop_NTPase"/>
</dbReference>
<evidence type="ECO:0000256" key="2">
    <source>
        <dbReference type="ARBA" id="ARBA00023134"/>
    </source>
</evidence>
<evidence type="ECO:0000256" key="1">
    <source>
        <dbReference type="ARBA" id="ARBA00022741"/>
    </source>
</evidence>
<dbReference type="AlphaFoldDB" id="A0A371IY51"/>
<comment type="caution">
    <text evidence="4">The sequence shown here is derived from an EMBL/GenBank/DDBJ whole genome shotgun (WGS) entry which is preliminary data.</text>
</comment>
<dbReference type="EMBL" id="NOJY02000075">
    <property type="protein sequence ID" value="RDY25411.1"/>
    <property type="molecule type" value="Genomic_DNA"/>
</dbReference>
<proteinExistence type="predicted"/>
<dbReference type="GO" id="GO:0005525">
    <property type="term" value="F:GTP binding"/>
    <property type="evidence" value="ECO:0007669"/>
    <property type="project" value="UniProtKB-KW"/>
</dbReference>
<evidence type="ECO:0000313" key="4">
    <source>
        <dbReference type="EMBL" id="RDY25411.1"/>
    </source>
</evidence>
<evidence type="ECO:0000259" key="3">
    <source>
        <dbReference type="Pfam" id="PF01926"/>
    </source>
</evidence>
<dbReference type="Pfam" id="PF01926">
    <property type="entry name" value="MMR_HSR1"/>
    <property type="match status" value="1"/>
</dbReference>